<protein>
    <submittedName>
        <fullName evidence="1">Uncharacterized protein</fullName>
    </submittedName>
</protein>
<dbReference type="EMBL" id="AP026407">
    <property type="protein sequence ID" value="BDO12627.1"/>
    <property type="molecule type" value="Genomic_DNA"/>
</dbReference>
<reference evidence="1" key="1">
    <citation type="submission" date="2022-07" db="EMBL/GenBank/DDBJ databases">
        <title>Complete genome sequence of carbapenem-resistant Klebsiella spp. in Japan.</title>
        <authorList>
            <person name="Maehana S."/>
            <person name="Suzuki M."/>
            <person name="Kitasato H."/>
        </authorList>
    </citation>
    <scope>NUCLEOTIDE SEQUENCE</scope>
    <source>
        <strain evidence="1">KAM644</strain>
    </source>
</reference>
<dbReference type="Gene3D" id="1.10.287.1240">
    <property type="match status" value="1"/>
</dbReference>
<accession>A0AAN1Y361</accession>
<dbReference type="Proteomes" id="UP001058353">
    <property type="component" value="Chromosome"/>
</dbReference>
<proteinExistence type="predicted"/>
<dbReference type="AlphaFoldDB" id="A0AAN1Y361"/>
<gene>
    <name evidence="1" type="ORF">KAM644c_16930</name>
</gene>
<sequence>MAEIPGLRRPPYPGYKLYQQYADDKEKLAQLKALWQYAQDIV</sequence>
<organism evidence="1 2">
    <name type="scientific">Klebsiella quasipneumoniae subsp. quasipneumoniae</name>
    <dbReference type="NCBI Taxonomy" id="1667327"/>
    <lineage>
        <taxon>Bacteria</taxon>
        <taxon>Pseudomonadati</taxon>
        <taxon>Pseudomonadota</taxon>
        <taxon>Gammaproteobacteria</taxon>
        <taxon>Enterobacterales</taxon>
        <taxon>Enterobacteriaceae</taxon>
        <taxon>Klebsiella/Raoultella group</taxon>
        <taxon>Klebsiella</taxon>
        <taxon>Klebsiella pneumoniae complex</taxon>
    </lineage>
</organism>
<evidence type="ECO:0000313" key="2">
    <source>
        <dbReference type="Proteomes" id="UP001058353"/>
    </source>
</evidence>
<evidence type="ECO:0000313" key="1">
    <source>
        <dbReference type="EMBL" id="BDO12627.1"/>
    </source>
</evidence>
<name>A0AAN1Y361_9ENTR</name>
<dbReference type="RefSeq" id="WP_261902239.1">
    <property type="nucleotide sequence ID" value="NZ_AP026392.1"/>
</dbReference>